<dbReference type="AlphaFoldDB" id="A0A023CU18"/>
<keyword evidence="2" id="KW-1185">Reference proteome</keyword>
<evidence type="ECO:0000313" key="2">
    <source>
        <dbReference type="Proteomes" id="UP000050961"/>
    </source>
</evidence>
<dbReference type="CDD" id="cd16416">
    <property type="entry name" value="HAD_BsYqeG-like"/>
    <property type="match status" value="1"/>
</dbReference>
<dbReference type="EMBL" id="AYZF01000017">
    <property type="protein sequence ID" value="KRN05176.1"/>
    <property type="molecule type" value="Genomic_DNA"/>
</dbReference>
<dbReference type="SUPFAM" id="SSF56784">
    <property type="entry name" value="HAD-like"/>
    <property type="match status" value="1"/>
</dbReference>
<dbReference type="InterPro" id="IPR023214">
    <property type="entry name" value="HAD_sf"/>
</dbReference>
<dbReference type="RefSeq" id="WP_034986532.1">
    <property type="nucleotide sequence ID" value="NZ_AYZF01000017.1"/>
</dbReference>
<dbReference type="InterPro" id="IPR036412">
    <property type="entry name" value="HAD-like_sf"/>
</dbReference>
<dbReference type="Proteomes" id="UP000050961">
    <property type="component" value="Unassembled WGS sequence"/>
</dbReference>
<dbReference type="STRING" id="1423806.FD15_GL001720"/>
<dbReference type="GO" id="GO:0005737">
    <property type="term" value="C:cytoplasm"/>
    <property type="evidence" value="ECO:0007669"/>
    <property type="project" value="TreeGrafter"/>
</dbReference>
<dbReference type="PATRIC" id="fig|1423806.3.peg.1748"/>
<dbReference type="GO" id="GO:0008962">
    <property type="term" value="F:phosphatidylglycerophosphatase activity"/>
    <property type="evidence" value="ECO:0007669"/>
    <property type="project" value="InterPro"/>
</dbReference>
<keyword evidence="1" id="KW-0378">Hydrolase</keyword>
<dbReference type="NCBIfam" id="TIGR01662">
    <property type="entry name" value="HAD-SF-IIIA"/>
    <property type="match status" value="1"/>
</dbReference>
<protein>
    <submittedName>
        <fullName evidence="1">HAD superfamily hydrolase</fullName>
    </submittedName>
</protein>
<organism evidence="1 2">
    <name type="scientific">Liquorilactobacillus sucicola DSM 21376 = JCM 15457</name>
    <dbReference type="NCBI Taxonomy" id="1423806"/>
    <lineage>
        <taxon>Bacteria</taxon>
        <taxon>Bacillati</taxon>
        <taxon>Bacillota</taxon>
        <taxon>Bacilli</taxon>
        <taxon>Lactobacillales</taxon>
        <taxon>Lactobacillaceae</taxon>
        <taxon>Liquorilactobacillus</taxon>
    </lineage>
</organism>
<comment type="caution">
    <text evidence="1">The sequence shown here is derived from an EMBL/GenBank/DDBJ whole genome shotgun (WGS) entry which is preliminary data.</text>
</comment>
<dbReference type="OrthoDB" id="9787572at2"/>
<dbReference type="eggNOG" id="COG2179">
    <property type="taxonomic scope" value="Bacteria"/>
</dbReference>
<dbReference type="PANTHER" id="PTHR19288">
    <property type="entry name" value="4-NITROPHENYLPHOSPHATASE-RELATED"/>
    <property type="match status" value="1"/>
</dbReference>
<proteinExistence type="predicted"/>
<dbReference type="Pfam" id="PF13242">
    <property type="entry name" value="Hydrolase_like"/>
    <property type="match status" value="1"/>
</dbReference>
<dbReference type="PANTHER" id="PTHR19288:SF25">
    <property type="entry name" value="PHOSPHATIDYLGLYCEROPHOSPHATASE GEP4, MITOCHONDRIAL"/>
    <property type="match status" value="1"/>
</dbReference>
<dbReference type="InterPro" id="IPR006549">
    <property type="entry name" value="HAD-SF_hydro_IIIA"/>
</dbReference>
<dbReference type="Gene3D" id="3.40.50.1000">
    <property type="entry name" value="HAD superfamily/HAD-like"/>
    <property type="match status" value="1"/>
</dbReference>
<name>A0A023CU18_9LACO</name>
<accession>A0A023CU18</accession>
<dbReference type="NCBIfam" id="TIGR01668">
    <property type="entry name" value="YqeG_hyp_ppase"/>
    <property type="match status" value="1"/>
</dbReference>
<evidence type="ECO:0000313" key="1">
    <source>
        <dbReference type="EMBL" id="KRN05176.1"/>
    </source>
</evidence>
<gene>
    <name evidence="1" type="ORF">FD15_GL001720</name>
</gene>
<reference evidence="1 2" key="1">
    <citation type="journal article" date="2015" name="Genome Announc.">
        <title>Expanding the biotechnology potential of lactobacilli through comparative genomics of 213 strains and associated genera.</title>
        <authorList>
            <person name="Sun Z."/>
            <person name="Harris H.M."/>
            <person name="McCann A."/>
            <person name="Guo C."/>
            <person name="Argimon S."/>
            <person name="Zhang W."/>
            <person name="Yang X."/>
            <person name="Jeffery I.B."/>
            <person name="Cooney J.C."/>
            <person name="Kagawa T.F."/>
            <person name="Liu W."/>
            <person name="Song Y."/>
            <person name="Salvetti E."/>
            <person name="Wrobel A."/>
            <person name="Rasinkangas P."/>
            <person name="Parkhill J."/>
            <person name="Rea M.C."/>
            <person name="O'Sullivan O."/>
            <person name="Ritari J."/>
            <person name="Douillard F.P."/>
            <person name="Paul Ross R."/>
            <person name="Yang R."/>
            <person name="Briner A.E."/>
            <person name="Felis G.E."/>
            <person name="de Vos W.M."/>
            <person name="Barrangou R."/>
            <person name="Klaenhammer T.R."/>
            <person name="Caufield P.W."/>
            <person name="Cui Y."/>
            <person name="Zhang H."/>
            <person name="O'Toole P.W."/>
        </authorList>
    </citation>
    <scope>NUCLEOTIDE SEQUENCE [LARGE SCALE GENOMIC DNA]</scope>
    <source>
        <strain evidence="1 2">DSM 21376</strain>
    </source>
</reference>
<sequence length="177" mass="19997">MFARFKPTWLLESIYELTPAELRKNGIKVILTDLDNTLIAWNNPDGTPELKRWLEVMQEEAIPVIVVSNNSKKRVAKAVAPLQLAFIARALKPFSYGIEEAKKRFKLKNTEVVLVGDQLVTDIAAANAAGIKSILVKPIIETDAWNTKINRFFERIIKKNLVKNKVISSTWGHSLDD</sequence>
<dbReference type="InterPro" id="IPR010021">
    <property type="entry name" value="PGPP1/Gep4"/>
</dbReference>